<evidence type="ECO:0000313" key="2">
    <source>
        <dbReference type="EMBL" id="SDE63752.1"/>
    </source>
</evidence>
<dbReference type="EMBL" id="FNAK01000008">
    <property type="protein sequence ID" value="SDE63752.1"/>
    <property type="molecule type" value="Genomic_DNA"/>
</dbReference>
<organism evidence="2 3">
    <name type="scientific">Kordiimonas lacus</name>
    <dbReference type="NCBI Taxonomy" id="637679"/>
    <lineage>
        <taxon>Bacteria</taxon>
        <taxon>Pseudomonadati</taxon>
        <taxon>Pseudomonadota</taxon>
        <taxon>Alphaproteobacteria</taxon>
        <taxon>Kordiimonadales</taxon>
        <taxon>Kordiimonadaceae</taxon>
        <taxon>Kordiimonas</taxon>
    </lineage>
</organism>
<gene>
    <name evidence="2" type="ORF">SAMN04488071_3475</name>
</gene>
<protein>
    <submittedName>
        <fullName evidence="2">Uncharacterized protein</fullName>
    </submittedName>
</protein>
<keyword evidence="3" id="KW-1185">Reference proteome</keyword>
<evidence type="ECO:0000313" key="3">
    <source>
        <dbReference type="Proteomes" id="UP000183685"/>
    </source>
</evidence>
<dbReference type="AlphaFoldDB" id="A0A1G7EJ95"/>
<feature type="transmembrane region" description="Helical" evidence="1">
    <location>
        <begin position="44"/>
        <end position="65"/>
    </location>
</feature>
<dbReference type="STRING" id="637679.GCA_001550055_00902"/>
<keyword evidence="1" id="KW-1133">Transmembrane helix</keyword>
<feature type="transmembrane region" description="Helical" evidence="1">
    <location>
        <begin position="106"/>
        <end position="127"/>
    </location>
</feature>
<proteinExistence type="predicted"/>
<sequence>MTAYELLDIRNQTSDAYMSTMKFWLTVTFAVFGAVNFIRDDISLLGAGLLVVFYGGLSLATGFYCTQLKNEIHAIEDDLCATAEKEAANLHIMNPAIIRSRVMSMAFQWACVIGAPIVYAGFLYQILPVGK</sequence>
<evidence type="ECO:0000256" key="1">
    <source>
        <dbReference type="SAM" id="Phobius"/>
    </source>
</evidence>
<feature type="transmembrane region" description="Helical" evidence="1">
    <location>
        <begin position="21"/>
        <end position="38"/>
    </location>
</feature>
<dbReference type="RefSeq" id="WP_068309245.1">
    <property type="nucleotide sequence ID" value="NZ_FNAK01000008.1"/>
</dbReference>
<dbReference type="Proteomes" id="UP000183685">
    <property type="component" value="Unassembled WGS sequence"/>
</dbReference>
<accession>A0A1G7EJ95</accession>
<reference evidence="2 3" key="1">
    <citation type="submission" date="2016-10" db="EMBL/GenBank/DDBJ databases">
        <authorList>
            <person name="de Groot N.N."/>
        </authorList>
    </citation>
    <scope>NUCLEOTIDE SEQUENCE [LARGE SCALE GENOMIC DNA]</scope>
    <source>
        <strain evidence="2 3">CGMCC 1.9109</strain>
    </source>
</reference>
<keyword evidence="1" id="KW-0472">Membrane</keyword>
<keyword evidence="1" id="KW-0812">Transmembrane</keyword>
<name>A0A1G7EJ95_9PROT</name>